<dbReference type="OrthoDB" id="382491at2157"/>
<dbReference type="STRING" id="415426.Hbut_1047"/>
<dbReference type="RefSeq" id="WP_011822209.1">
    <property type="nucleotide sequence ID" value="NC_008818.1"/>
</dbReference>
<organism evidence="1 2">
    <name type="scientific">Hyperthermus butylicus (strain DSM 5456 / JCM 9403 / PLM1-5)</name>
    <dbReference type="NCBI Taxonomy" id="415426"/>
    <lineage>
        <taxon>Archaea</taxon>
        <taxon>Thermoproteota</taxon>
        <taxon>Thermoprotei</taxon>
        <taxon>Desulfurococcales</taxon>
        <taxon>Pyrodictiaceae</taxon>
        <taxon>Hyperthermus</taxon>
    </lineage>
</organism>
<keyword evidence="2" id="KW-1185">Reference proteome</keyword>
<dbReference type="Proteomes" id="UP000002593">
    <property type="component" value="Chromosome"/>
</dbReference>
<gene>
    <name evidence="1" type="ordered locus">Hbut_1047</name>
</gene>
<proteinExistence type="predicted"/>
<dbReference type="EMBL" id="CP000493">
    <property type="protein sequence ID" value="ABM80891.1"/>
    <property type="molecule type" value="Genomic_DNA"/>
</dbReference>
<dbReference type="AlphaFoldDB" id="A2BLN0"/>
<accession>A2BLN0</accession>
<name>A2BLN0_HYPBU</name>
<dbReference type="HOGENOM" id="CLU_2056028_0_0_2"/>
<dbReference type="SUPFAM" id="SSF55620">
    <property type="entry name" value="Tetrahydrobiopterin biosynthesis enzymes-like"/>
    <property type="match status" value="1"/>
</dbReference>
<dbReference type="GeneID" id="4781963"/>
<dbReference type="EnsemblBacteria" id="ABM80891">
    <property type="protein sequence ID" value="ABM80891"/>
    <property type="gene ID" value="Hbut_1047"/>
</dbReference>
<evidence type="ECO:0000313" key="1">
    <source>
        <dbReference type="EMBL" id="ABM80891.1"/>
    </source>
</evidence>
<dbReference type="KEGG" id="hbu:Hbut_1047"/>
<reference evidence="1 2" key="1">
    <citation type="journal article" date="2007" name="Archaea">
        <title>The genome of Hyperthermus butylicus: a sulfur-reducing, peptide fermenting, neutrophilic Crenarchaeote growing up to 108 degrees C.</title>
        <authorList>
            <person name="Brugger K."/>
            <person name="Chen L."/>
            <person name="Stark M."/>
            <person name="Zibat A."/>
            <person name="Redder P."/>
            <person name="Ruepp A."/>
            <person name="Awayez M."/>
            <person name="She Q."/>
            <person name="Garrett R.A."/>
            <person name="Klenk H.P."/>
        </authorList>
    </citation>
    <scope>NUCLEOTIDE SEQUENCE [LARGE SCALE GENOMIC DNA]</scope>
    <source>
        <strain evidence="2">DSM 5456 / JCM 9403 / PLM1-5</strain>
    </source>
</reference>
<dbReference type="Gene3D" id="3.30.1130.10">
    <property type="match status" value="1"/>
</dbReference>
<sequence length="119" mass="12959">MQHKELRVVEGEACVEKVVLTGSVEAVCPVTGMVDLYRVIVEYKPSSAGRVCRYIEALSFHFYLQSYKGRKILQEELTATIVRDFCEALGGGEVKVVTEGYHGPVGMRAEASGRCGGSA</sequence>
<dbReference type="InterPro" id="IPR043133">
    <property type="entry name" value="GTP-CH-I_C/QueF"/>
</dbReference>
<dbReference type="eggNOG" id="arCOG04210">
    <property type="taxonomic scope" value="Archaea"/>
</dbReference>
<protein>
    <submittedName>
        <fullName evidence="1">GTP cyclohydrolase I</fullName>
    </submittedName>
</protein>
<evidence type="ECO:0000313" key="2">
    <source>
        <dbReference type="Proteomes" id="UP000002593"/>
    </source>
</evidence>